<sequence>MRSPVRIKETDKQSVLLLSGRYTVM</sequence>
<dbReference type="AlphaFoldDB" id="A0A0E9QYG5"/>
<proteinExistence type="predicted"/>
<accession>A0A0E9QYG5</accession>
<organism evidence="1">
    <name type="scientific">Anguilla anguilla</name>
    <name type="common">European freshwater eel</name>
    <name type="synonym">Muraena anguilla</name>
    <dbReference type="NCBI Taxonomy" id="7936"/>
    <lineage>
        <taxon>Eukaryota</taxon>
        <taxon>Metazoa</taxon>
        <taxon>Chordata</taxon>
        <taxon>Craniata</taxon>
        <taxon>Vertebrata</taxon>
        <taxon>Euteleostomi</taxon>
        <taxon>Actinopterygii</taxon>
        <taxon>Neopterygii</taxon>
        <taxon>Teleostei</taxon>
        <taxon>Anguilliformes</taxon>
        <taxon>Anguillidae</taxon>
        <taxon>Anguilla</taxon>
    </lineage>
</organism>
<reference evidence="1" key="1">
    <citation type="submission" date="2014-11" db="EMBL/GenBank/DDBJ databases">
        <authorList>
            <person name="Amaro Gonzalez C."/>
        </authorList>
    </citation>
    <scope>NUCLEOTIDE SEQUENCE</scope>
</reference>
<name>A0A0E9QYG5_ANGAN</name>
<dbReference type="EMBL" id="GBXM01086596">
    <property type="protein sequence ID" value="JAH21981.1"/>
    <property type="molecule type" value="Transcribed_RNA"/>
</dbReference>
<reference evidence="1" key="2">
    <citation type="journal article" date="2015" name="Fish Shellfish Immunol.">
        <title>Early steps in the European eel (Anguilla anguilla)-Vibrio vulnificus interaction in the gills: Role of the RtxA13 toxin.</title>
        <authorList>
            <person name="Callol A."/>
            <person name="Pajuelo D."/>
            <person name="Ebbesson L."/>
            <person name="Teles M."/>
            <person name="MacKenzie S."/>
            <person name="Amaro C."/>
        </authorList>
    </citation>
    <scope>NUCLEOTIDE SEQUENCE</scope>
</reference>
<evidence type="ECO:0000313" key="1">
    <source>
        <dbReference type="EMBL" id="JAH21981.1"/>
    </source>
</evidence>
<protein>
    <submittedName>
        <fullName evidence="1">Uncharacterized protein</fullName>
    </submittedName>
</protein>